<feature type="domain" description="RCK C-terminal" evidence="9">
    <location>
        <begin position="573"/>
        <end position="657"/>
    </location>
</feature>
<feature type="transmembrane region" description="Helical" evidence="8">
    <location>
        <begin position="150"/>
        <end position="171"/>
    </location>
</feature>
<dbReference type="Gene3D" id="1.20.1530.20">
    <property type="match status" value="1"/>
</dbReference>
<keyword evidence="4" id="KW-0406">Ion transport</keyword>
<keyword evidence="4" id="KW-0630">Potassium</keyword>
<dbReference type="PANTHER" id="PTHR42751">
    <property type="entry name" value="SODIUM/HYDROGEN EXCHANGER FAMILY/TRKA DOMAIN PROTEIN"/>
    <property type="match status" value="1"/>
</dbReference>
<feature type="transmembrane region" description="Helical" evidence="8">
    <location>
        <begin position="92"/>
        <end position="114"/>
    </location>
</feature>
<feature type="transmembrane region" description="Helical" evidence="8">
    <location>
        <begin position="191"/>
        <end position="210"/>
    </location>
</feature>
<dbReference type="EMBL" id="PQVF01000002">
    <property type="protein sequence ID" value="POY38518.1"/>
    <property type="molecule type" value="Genomic_DNA"/>
</dbReference>
<feature type="transmembrane region" description="Helical" evidence="8">
    <location>
        <begin position="32"/>
        <end position="53"/>
    </location>
</feature>
<dbReference type="Proteomes" id="UP000236893">
    <property type="component" value="Unassembled WGS sequence"/>
</dbReference>
<proteinExistence type="inferred from homology"/>
<dbReference type="GO" id="GO:0008324">
    <property type="term" value="F:monoatomic cation transmembrane transporter activity"/>
    <property type="evidence" value="ECO:0007669"/>
    <property type="project" value="InterPro"/>
</dbReference>
<feature type="domain" description="RCK C-terminal" evidence="9">
    <location>
        <begin position="661"/>
        <end position="744"/>
    </location>
</feature>
<dbReference type="RefSeq" id="WP_103787775.1">
    <property type="nucleotide sequence ID" value="NZ_PQVF01000002.1"/>
</dbReference>
<dbReference type="GO" id="GO:0016020">
    <property type="term" value="C:membrane"/>
    <property type="evidence" value="ECO:0007669"/>
    <property type="project" value="UniProtKB-SubCell"/>
</dbReference>
<dbReference type="PANTHER" id="PTHR42751:SF3">
    <property type="entry name" value="SODIUM_GLUTAMATE SYMPORTER"/>
    <property type="match status" value="1"/>
</dbReference>
<organism evidence="10 11">
    <name type="scientific">Solitalea longa</name>
    <dbReference type="NCBI Taxonomy" id="2079460"/>
    <lineage>
        <taxon>Bacteria</taxon>
        <taxon>Pseudomonadati</taxon>
        <taxon>Bacteroidota</taxon>
        <taxon>Sphingobacteriia</taxon>
        <taxon>Sphingobacteriales</taxon>
        <taxon>Sphingobacteriaceae</taxon>
        <taxon>Solitalea</taxon>
    </lineage>
</organism>
<dbReference type="OrthoDB" id="9781411at2"/>
<dbReference type="GO" id="GO:1902600">
    <property type="term" value="P:proton transmembrane transport"/>
    <property type="evidence" value="ECO:0007669"/>
    <property type="project" value="InterPro"/>
</dbReference>
<dbReference type="InterPro" id="IPR006037">
    <property type="entry name" value="RCK_C"/>
</dbReference>
<evidence type="ECO:0000313" key="11">
    <source>
        <dbReference type="Proteomes" id="UP000236893"/>
    </source>
</evidence>
<keyword evidence="3" id="KW-0813">Transport</keyword>
<dbReference type="PROSITE" id="PS51202">
    <property type="entry name" value="RCK_C"/>
    <property type="match status" value="2"/>
</dbReference>
<feature type="transmembrane region" description="Helical" evidence="8">
    <location>
        <begin position="222"/>
        <end position="239"/>
    </location>
</feature>
<dbReference type="InterPro" id="IPR006153">
    <property type="entry name" value="Cation/H_exchanger_TM"/>
</dbReference>
<feature type="transmembrane region" description="Helical" evidence="8">
    <location>
        <begin position="59"/>
        <end position="80"/>
    </location>
</feature>
<accession>A0A2S5A7F7</accession>
<evidence type="ECO:0000313" key="10">
    <source>
        <dbReference type="EMBL" id="POY38518.1"/>
    </source>
</evidence>
<dbReference type="GO" id="GO:0006813">
    <property type="term" value="P:potassium ion transport"/>
    <property type="evidence" value="ECO:0007669"/>
    <property type="project" value="UniProtKB-KW"/>
</dbReference>
<keyword evidence="11" id="KW-1185">Reference proteome</keyword>
<dbReference type="Gene3D" id="3.30.70.1450">
    <property type="entry name" value="Regulator of K+ conductance, C-terminal domain"/>
    <property type="match status" value="2"/>
</dbReference>
<reference evidence="10 11" key="1">
    <citation type="submission" date="2018-01" db="EMBL/GenBank/DDBJ databases">
        <authorList>
            <person name="Gaut B.S."/>
            <person name="Morton B.R."/>
            <person name="Clegg M.T."/>
            <person name="Duvall M.R."/>
        </authorList>
    </citation>
    <scope>NUCLEOTIDE SEQUENCE [LARGE SCALE GENOMIC DNA]</scope>
    <source>
        <strain evidence="10 11">HR-AV</strain>
    </source>
</reference>
<feature type="transmembrane region" description="Helical" evidence="8">
    <location>
        <begin position="500"/>
        <end position="520"/>
    </location>
</feature>
<feature type="transmembrane region" description="Helical" evidence="8">
    <location>
        <begin position="460"/>
        <end position="479"/>
    </location>
</feature>
<evidence type="ECO:0000259" key="9">
    <source>
        <dbReference type="PROSITE" id="PS51202"/>
    </source>
</evidence>
<feature type="transmembrane region" description="Helical" evidence="8">
    <location>
        <begin position="358"/>
        <end position="378"/>
    </location>
</feature>
<dbReference type="InterPro" id="IPR038770">
    <property type="entry name" value="Na+/solute_symporter_sf"/>
</dbReference>
<comment type="caution">
    <text evidence="10">The sequence shown here is derived from an EMBL/GenBank/DDBJ whole genome shotgun (WGS) entry which is preliminary data.</text>
</comment>
<keyword evidence="5 8" id="KW-0812">Transmembrane</keyword>
<feature type="transmembrane region" description="Helical" evidence="8">
    <location>
        <begin position="526"/>
        <end position="544"/>
    </location>
</feature>
<keyword evidence="6 8" id="KW-1133">Transmembrane helix</keyword>
<evidence type="ECO:0000256" key="6">
    <source>
        <dbReference type="ARBA" id="ARBA00022989"/>
    </source>
</evidence>
<evidence type="ECO:0000256" key="3">
    <source>
        <dbReference type="ARBA" id="ARBA00022448"/>
    </source>
</evidence>
<dbReference type="SUPFAM" id="SSF116726">
    <property type="entry name" value="TrkA C-terminal domain-like"/>
    <property type="match status" value="2"/>
</dbReference>
<dbReference type="GO" id="GO:0015297">
    <property type="term" value="F:antiporter activity"/>
    <property type="evidence" value="ECO:0007669"/>
    <property type="project" value="InterPro"/>
</dbReference>
<gene>
    <name evidence="10" type="ORF">C3K47_03745</name>
</gene>
<dbReference type="InterPro" id="IPR036721">
    <property type="entry name" value="RCK_C_sf"/>
</dbReference>
<feature type="transmembrane region" description="Helical" evidence="8">
    <location>
        <begin position="6"/>
        <end position="25"/>
    </location>
</feature>
<evidence type="ECO:0000256" key="7">
    <source>
        <dbReference type="ARBA" id="ARBA00023136"/>
    </source>
</evidence>
<keyword evidence="7 8" id="KW-0472">Membrane</keyword>
<comment type="similarity">
    <text evidence="2">Belongs to the monovalent cation:proton antiporter 2 (CPA2) transporter (TC 2.A.37) family.</text>
</comment>
<feature type="transmembrane region" description="Helical" evidence="8">
    <location>
        <begin position="299"/>
        <end position="320"/>
    </location>
</feature>
<dbReference type="AlphaFoldDB" id="A0A2S5A7F7"/>
<keyword evidence="4" id="KW-0633">Potassium transport</keyword>
<evidence type="ECO:0000256" key="8">
    <source>
        <dbReference type="SAM" id="Phobius"/>
    </source>
</evidence>
<comment type="subcellular location">
    <subcellularLocation>
        <location evidence="1">Membrane</location>
        <topology evidence="1">Multi-pass membrane protein</topology>
    </subcellularLocation>
</comment>
<evidence type="ECO:0000256" key="5">
    <source>
        <dbReference type="ARBA" id="ARBA00022692"/>
    </source>
</evidence>
<sequence length="744" mass="81886">MIHLPHLITDLTLILASAGVTLLIFKKLKQPVVLGYLITGLLIGPNFTLFPTVTEIDSIKIWAEIGVIFLLFSLGLEFSFKKLIKVGGSASITAITEVISMLAIGYITGLVMGWNQMDSIFLGGILSISSTTIIIRAFEELGVKNKKFASLVFGVLIVEDLVAILLLVLLSTLAVSQQFAGDQMLISVLKLVFFLSIWFLGGIFLIPTLLKKAKRLMNEEMLLVISLALCLLMVSLATVAGFSPALGAFVMGAILAETTSAEKIEHLVKPVKDLFGAIFFVSVGMLIDPIVLVEYWAPVLIITAVTIVGKTLSSGLGALLSGETLKHSLQTGMSLAQIGEFSFIIATLGLSLNVTSEFLYPIAVAVSALTTFTTPYFINLAEPTYNFIYKLLPENAQNALLRYSSGSQNVSETNNWKEFLKIYLSTIITNSIIIAGILFTVKYLTPKIKEHFILNNFEQLAIIILAFALMSPFLWALSAKKIQGTAYKQLWFDTKYNRGPLISLEVLRILLSVLFIGALIGQFFSVTIAIIAAILISLISFIIFSNRLQSFYGKLESRFLNNLNAREIKEAAQRMDELMPWDAHLASFTVNPESEAVGKTLIELSLREKFGINVAVIERGTKKIKIPGKEEYIYPYDRIAVVGTDEQLKNFEQFITSIPVDNAETNGSNSEISLQKITVNASSPLLGKTIKGSKIREKAMALIVGIERNNQRILNPESSFQFEKGDILWVAGEKKLIHSVVNEL</sequence>
<feature type="transmembrane region" description="Helical" evidence="8">
    <location>
        <begin position="422"/>
        <end position="440"/>
    </location>
</feature>
<evidence type="ECO:0000256" key="2">
    <source>
        <dbReference type="ARBA" id="ARBA00005551"/>
    </source>
</evidence>
<evidence type="ECO:0000256" key="1">
    <source>
        <dbReference type="ARBA" id="ARBA00004141"/>
    </source>
</evidence>
<feature type="transmembrane region" description="Helical" evidence="8">
    <location>
        <begin position="120"/>
        <end position="138"/>
    </location>
</feature>
<evidence type="ECO:0000256" key="4">
    <source>
        <dbReference type="ARBA" id="ARBA00022538"/>
    </source>
</evidence>
<feature type="transmembrane region" description="Helical" evidence="8">
    <location>
        <begin position="274"/>
        <end position="293"/>
    </location>
</feature>
<dbReference type="Pfam" id="PF00999">
    <property type="entry name" value="Na_H_Exchanger"/>
    <property type="match status" value="1"/>
</dbReference>
<protein>
    <submittedName>
        <fullName evidence="10">Sodium:proton antiporter</fullName>
    </submittedName>
</protein>
<dbReference type="Pfam" id="PF02080">
    <property type="entry name" value="TrkA_C"/>
    <property type="match status" value="2"/>
</dbReference>
<name>A0A2S5A7F7_9SPHI</name>